<dbReference type="AlphaFoldDB" id="A0A7K3M519"/>
<evidence type="ECO:0000256" key="2">
    <source>
        <dbReference type="ARBA" id="ARBA00023315"/>
    </source>
</evidence>
<evidence type="ECO:0000313" key="5">
    <source>
        <dbReference type="Proteomes" id="UP000460435"/>
    </source>
</evidence>
<sequence length="170" mass="18558">MRLADIEALLPLEQELFAGDPPWSAQIFRSELAGMPATRWYVVAEYELGPAGGRIVRSDEPGPLPRTGPDTRIAGYAGLRLPSMWKEPADIHTIAVATDEQRRGIGSKLLAVMAEEARAHGATSLTIEVRVDNEPALAFYTRHGFEQIGVRPGYFGGNRDGLVMSLSLSR</sequence>
<evidence type="ECO:0000259" key="3">
    <source>
        <dbReference type="PROSITE" id="PS51186"/>
    </source>
</evidence>
<keyword evidence="1 4" id="KW-0808">Transferase</keyword>
<dbReference type="InterPro" id="IPR000182">
    <property type="entry name" value="GNAT_dom"/>
</dbReference>
<dbReference type="InterPro" id="IPR016181">
    <property type="entry name" value="Acyl_CoA_acyltransferase"/>
</dbReference>
<dbReference type="GO" id="GO:0016747">
    <property type="term" value="F:acyltransferase activity, transferring groups other than amino-acyl groups"/>
    <property type="evidence" value="ECO:0007669"/>
    <property type="project" value="InterPro"/>
</dbReference>
<dbReference type="SUPFAM" id="SSF55729">
    <property type="entry name" value="Acyl-CoA N-acyltransferases (Nat)"/>
    <property type="match status" value="1"/>
</dbReference>
<dbReference type="Pfam" id="PF00583">
    <property type="entry name" value="Acetyltransf_1"/>
    <property type="match status" value="1"/>
</dbReference>
<protein>
    <submittedName>
        <fullName evidence="4">GNAT family N-acetyltransferase</fullName>
    </submittedName>
</protein>
<name>A0A7K3M519_9ACTN</name>
<evidence type="ECO:0000313" key="4">
    <source>
        <dbReference type="EMBL" id="NDL57528.1"/>
    </source>
</evidence>
<accession>A0A7K3M519</accession>
<gene>
    <name evidence="4" type="ORF">F7O44_10625</name>
</gene>
<reference evidence="4 5" key="1">
    <citation type="submission" date="2019-11" db="EMBL/GenBank/DDBJ databases">
        <authorList>
            <person name="Li X.-J."/>
            <person name="Feng X.-M."/>
        </authorList>
    </citation>
    <scope>NUCLEOTIDE SEQUENCE [LARGE SCALE GENOMIC DNA]</scope>
    <source>
        <strain evidence="4 5">XMNu-373</strain>
    </source>
</reference>
<organism evidence="4 5">
    <name type="scientific">Phytoactinopolyspora mesophila</name>
    <dbReference type="NCBI Taxonomy" id="2650750"/>
    <lineage>
        <taxon>Bacteria</taxon>
        <taxon>Bacillati</taxon>
        <taxon>Actinomycetota</taxon>
        <taxon>Actinomycetes</taxon>
        <taxon>Jiangellales</taxon>
        <taxon>Jiangellaceae</taxon>
        <taxon>Phytoactinopolyspora</taxon>
    </lineage>
</organism>
<keyword evidence="2" id="KW-0012">Acyltransferase</keyword>
<dbReference type="EMBL" id="WLZY01000003">
    <property type="protein sequence ID" value="NDL57528.1"/>
    <property type="molecule type" value="Genomic_DNA"/>
</dbReference>
<feature type="domain" description="N-acetyltransferase" evidence="3">
    <location>
        <begin position="1"/>
        <end position="169"/>
    </location>
</feature>
<dbReference type="PANTHER" id="PTHR43877:SF2">
    <property type="entry name" value="AMINOALKYLPHOSPHONATE N-ACETYLTRANSFERASE-RELATED"/>
    <property type="match status" value="1"/>
</dbReference>
<comment type="caution">
    <text evidence="4">The sequence shown here is derived from an EMBL/GenBank/DDBJ whole genome shotgun (WGS) entry which is preliminary data.</text>
</comment>
<dbReference type="InterPro" id="IPR050832">
    <property type="entry name" value="Bact_Acetyltransf"/>
</dbReference>
<dbReference type="Gene3D" id="3.40.630.30">
    <property type="match status" value="1"/>
</dbReference>
<evidence type="ECO:0000256" key="1">
    <source>
        <dbReference type="ARBA" id="ARBA00022679"/>
    </source>
</evidence>
<dbReference type="PROSITE" id="PS51186">
    <property type="entry name" value="GNAT"/>
    <property type="match status" value="1"/>
</dbReference>
<dbReference type="PANTHER" id="PTHR43877">
    <property type="entry name" value="AMINOALKYLPHOSPHONATE N-ACETYLTRANSFERASE-RELATED-RELATED"/>
    <property type="match status" value="1"/>
</dbReference>
<dbReference type="Proteomes" id="UP000460435">
    <property type="component" value="Unassembled WGS sequence"/>
</dbReference>
<keyword evidence="5" id="KW-1185">Reference proteome</keyword>
<dbReference type="CDD" id="cd04301">
    <property type="entry name" value="NAT_SF"/>
    <property type="match status" value="1"/>
</dbReference>
<proteinExistence type="predicted"/>